<feature type="transmembrane region" description="Helical" evidence="2">
    <location>
        <begin position="314"/>
        <end position="340"/>
    </location>
</feature>
<keyword evidence="2" id="KW-0812">Transmembrane</keyword>
<proteinExistence type="predicted"/>
<gene>
    <name evidence="3" type="ORF">C1SCF055_LOCUS18042</name>
</gene>
<dbReference type="EMBL" id="CAMXCT030001555">
    <property type="protein sequence ID" value="CAL4778423.1"/>
    <property type="molecule type" value="Genomic_DNA"/>
</dbReference>
<name>A0A9P1CGS8_9DINO</name>
<evidence type="ECO:0000256" key="1">
    <source>
        <dbReference type="SAM" id="MobiDB-lite"/>
    </source>
</evidence>
<feature type="region of interest" description="Disordered" evidence="1">
    <location>
        <begin position="106"/>
        <end position="129"/>
    </location>
</feature>
<comment type="caution">
    <text evidence="3">The sequence shown here is derived from an EMBL/GenBank/DDBJ whole genome shotgun (WGS) entry which is preliminary data.</text>
</comment>
<evidence type="ECO:0000256" key="2">
    <source>
        <dbReference type="SAM" id="Phobius"/>
    </source>
</evidence>
<accession>A0A9P1CGS8</accession>
<sequence>MQFYGLRCTLCGWKIPTGGGTGLILPCQAASYKPQVKPTFNFKQSTVPNDCLGIGGLLSKASYHGGTPLHRQSAVLLLFSAWPESEQENAARLWQHLQQRRAQKFSSEMHEGTQSCATKPPGGTGRGRDVEAKWEDAKLLAAKLLASSTSRDTVIRNIAADGEDYLPAASVGHNMGPPQQQSLLLGHAMLWVHRWYCPDDGGSVSPTTCSRPDRHRLRILGLAQVICILLTVLSWQLEVVDVAFGGLVGTFLKVTDQPTSKTYSIMGLLSRLGKQGSTYLQVTFAVFVLIIPLLYLLAMAFLCLYQLQPKKQQLVLRLCYTLNAWAAYDVFFIAFLAAVLGGERYGIGQFIELVVYQQNLAPMCDALRDIGVQCMHVQLALLPGALLILLAVVASFLVSLLATRKLNKG</sequence>
<dbReference type="PANTHER" id="PTHR34730:SF1">
    <property type="entry name" value="PARAQUAT-INDUCIBLE PROTEIN A"/>
    <property type="match status" value="1"/>
</dbReference>
<dbReference type="OrthoDB" id="422471at2759"/>
<evidence type="ECO:0000313" key="6">
    <source>
        <dbReference type="Proteomes" id="UP001152797"/>
    </source>
</evidence>
<reference evidence="4" key="2">
    <citation type="submission" date="2024-04" db="EMBL/GenBank/DDBJ databases">
        <authorList>
            <person name="Chen Y."/>
            <person name="Shah S."/>
            <person name="Dougan E. K."/>
            <person name="Thang M."/>
            <person name="Chan C."/>
        </authorList>
    </citation>
    <scope>NUCLEOTIDE SEQUENCE [LARGE SCALE GENOMIC DNA]</scope>
</reference>
<dbReference type="Pfam" id="PF04403">
    <property type="entry name" value="PqiA"/>
    <property type="match status" value="1"/>
</dbReference>
<protein>
    <submittedName>
        <fullName evidence="5">Binding protein YtlA</fullName>
    </submittedName>
</protein>
<keyword evidence="2" id="KW-0472">Membrane</keyword>
<dbReference type="EMBL" id="CAMXCT010001555">
    <property type="protein sequence ID" value="CAI3991111.1"/>
    <property type="molecule type" value="Genomic_DNA"/>
</dbReference>
<keyword evidence="2" id="KW-1133">Transmembrane helix</keyword>
<organism evidence="3">
    <name type="scientific">Cladocopium goreaui</name>
    <dbReference type="NCBI Taxonomy" id="2562237"/>
    <lineage>
        <taxon>Eukaryota</taxon>
        <taxon>Sar</taxon>
        <taxon>Alveolata</taxon>
        <taxon>Dinophyceae</taxon>
        <taxon>Suessiales</taxon>
        <taxon>Symbiodiniaceae</taxon>
        <taxon>Cladocopium</taxon>
    </lineage>
</organism>
<dbReference type="EMBL" id="CAMXCT020001555">
    <property type="protein sequence ID" value="CAL1144486.1"/>
    <property type="molecule type" value="Genomic_DNA"/>
</dbReference>
<feature type="transmembrane region" description="Helical" evidence="2">
    <location>
        <begin position="219"/>
        <end position="237"/>
    </location>
</feature>
<evidence type="ECO:0000313" key="5">
    <source>
        <dbReference type="EMBL" id="CAL4778423.1"/>
    </source>
</evidence>
<dbReference type="Proteomes" id="UP001152797">
    <property type="component" value="Unassembled WGS sequence"/>
</dbReference>
<reference evidence="3" key="1">
    <citation type="submission" date="2022-10" db="EMBL/GenBank/DDBJ databases">
        <authorList>
            <person name="Chen Y."/>
            <person name="Dougan E. K."/>
            <person name="Chan C."/>
            <person name="Rhodes N."/>
            <person name="Thang M."/>
        </authorList>
    </citation>
    <scope>NUCLEOTIDE SEQUENCE</scope>
</reference>
<feature type="transmembrane region" description="Helical" evidence="2">
    <location>
        <begin position="380"/>
        <end position="402"/>
    </location>
</feature>
<feature type="transmembrane region" description="Helical" evidence="2">
    <location>
        <begin position="279"/>
        <end position="302"/>
    </location>
</feature>
<evidence type="ECO:0000313" key="4">
    <source>
        <dbReference type="EMBL" id="CAL1144486.1"/>
    </source>
</evidence>
<dbReference type="InterPro" id="IPR007498">
    <property type="entry name" value="PqiA-like"/>
</dbReference>
<dbReference type="AlphaFoldDB" id="A0A9P1CGS8"/>
<keyword evidence="6" id="KW-1185">Reference proteome</keyword>
<dbReference type="PANTHER" id="PTHR34730">
    <property type="entry name" value="UNNAMED PRODUCT"/>
    <property type="match status" value="1"/>
</dbReference>
<evidence type="ECO:0000313" key="3">
    <source>
        <dbReference type="EMBL" id="CAI3991111.1"/>
    </source>
</evidence>